<evidence type="ECO:0000256" key="2">
    <source>
        <dbReference type="SAM" id="Phobius"/>
    </source>
</evidence>
<keyword evidence="2" id="KW-1133">Transmembrane helix</keyword>
<feature type="transmembrane region" description="Helical" evidence="2">
    <location>
        <begin position="35"/>
        <end position="60"/>
    </location>
</feature>
<reference evidence="4" key="1">
    <citation type="submission" date="2020-06" db="EMBL/GenBank/DDBJ databases">
        <title>Draft genomic sequecing of Geomonas sp. Red745.</title>
        <authorList>
            <person name="Itoh H."/>
            <person name="Xu Z.X."/>
            <person name="Ushijima N."/>
            <person name="Masuda Y."/>
            <person name="Shiratori Y."/>
            <person name="Senoo K."/>
        </authorList>
    </citation>
    <scope>NUCLEOTIDE SEQUENCE [LARGE SCALE GENOMIC DNA]</scope>
    <source>
        <strain evidence="4">Red745</strain>
    </source>
</reference>
<gene>
    <name evidence="3" type="ORF">GMLC_25950</name>
</gene>
<protein>
    <submittedName>
        <fullName evidence="3">Uncharacterized protein</fullName>
    </submittedName>
</protein>
<accession>A0A6V8N8W5</accession>
<dbReference type="Proteomes" id="UP000587586">
    <property type="component" value="Unassembled WGS sequence"/>
</dbReference>
<keyword evidence="2" id="KW-0812">Transmembrane</keyword>
<organism evidence="3 4">
    <name type="scientific">Geomonas limicola</name>
    <dbReference type="NCBI Taxonomy" id="2740186"/>
    <lineage>
        <taxon>Bacteria</taxon>
        <taxon>Pseudomonadati</taxon>
        <taxon>Thermodesulfobacteriota</taxon>
        <taxon>Desulfuromonadia</taxon>
        <taxon>Geobacterales</taxon>
        <taxon>Geobacteraceae</taxon>
        <taxon>Geomonas</taxon>
    </lineage>
</organism>
<dbReference type="RefSeq" id="WP_183361570.1">
    <property type="nucleotide sequence ID" value="NZ_BLXZ01000005.1"/>
</dbReference>
<evidence type="ECO:0000313" key="3">
    <source>
        <dbReference type="EMBL" id="GFO69016.1"/>
    </source>
</evidence>
<keyword evidence="4" id="KW-1185">Reference proteome</keyword>
<name>A0A6V8N8W5_9BACT</name>
<dbReference type="EMBL" id="BLXZ01000005">
    <property type="protein sequence ID" value="GFO69016.1"/>
    <property type="molecule type" value="Genomic_DNA"/>
</dbReference>
<feature type="region of interest" description="Disordered" evidence="1">
    <location>
        <begin position="63"/>
        <end position="98"/>
    </location>
</feature>
<dbReference type="AlphaFoldDB" id="A0A6V8N8W5"/>
<proteinExistence type="predicted"/>
<feature type="compositionally biased region" description="Low complexity" evidence="1">
    <location>
        <begin position="78"/>
        <end position="98"/>
    </location>
</feature>
<evidence type="ECO:0000313" key="4">
    <source>
        <dbReference type="Proteomes" id="UP000587586"/>
    </source>
</evidence>
<sequence length="259" mass="25239">MSSILKALEKAEESNSGKRIAAEHDMIRARRARPVWILPSAVIGGAAVAALLTFVAMGGFSRHSAPQTASVPTPPAVSAPAPAASPASPASAPAGTAPAAPAPVVAAPVVSPVPVTGNSAAAPVAAAPVKAAGSAAPAGKAVAAVPGAIKGGQGTKTSVQKHQQAAVQQPAAVQAVPVAPSAAPVAAAQAPAAVSGHAELKVSGVAWQGNGESSFAVVNGRGVLQGATVDGYKILEIRQDRVRFQGSNGAFEVPVDEGK</sequence>
<evidence type="ECO:0000256" key="1">
    <source>
        <dbReference type="SAM" id="MobiDB-lite"/>
    </source>
</evidence>
<keyword evidence="2" id="KW-0472">Membrane</keyword>
<comment type="caution">
    <text evidence="3">The sequence shown here is derived from an EMBL/GenBank/DDBJ whole genome shotgun (WGS) entry which is preliminary data.</text>
</comment>